<protein>
    <submittedName>
        <fullName evidence="8">Phage integrase family protein</fullName>
    </submittedName>
</protein>
<dbReference type="InterPro" id="IPR050808">
    <property type="entry name" value="Phage_Integrase"/>
</dbReference>
<evidence type="ECO:0000259" key="6">
    <source>
        <dbReference type="PROSITE" id="PS51898"/>
    </source>
</evidence>
<name>A0A1D9P2Y4_9FIRM</name>
<evidence type="ECO:0000256" key="5">
    <source>
        <dbReference type="PROSITE-ProRule" id="PRU01248"/>
    </source>
</evidence>
<dbReference type="Gene3D" id="1.10.150.130">
    <property type="match status" value="1"/>
</dbReference>
<dbReference type="Pfam" id="PF00589">
    <property type="entry name" value="Phage_integrase"/>
    <property type="match status" value="1"/>
</dbReference>
<dbReference type="SUPFAM" id="SSF56349">
    <property type="entry name" value="DNA breaking-rejoining enzymes"/>
    <property type="match status" value="1"/>
</dbReference>
<dbReference type="Proteomes" id="UP000179284">
    <property type="component" value="Chromosome I"/>
</dbReference>
<evidence type="ECO:0000313" key="8">
    <source>
        <dbReference type="EMBL" id="AOZ96714.1"/>
    </source>
</evidence>
<dbReference type="Gene3D" id="1.10.443.10">
    <property type="entry name" value="Intergrase catalytic core"/>
    <property type="match status" value="1"/>
</dbReference>
<dbReference type="InterPro" id="IPR010998">
    <property type="entry name" value="Integrase_recombinase_N"/>
</dbReference>
<feature type="domain" description="Core-binding (CB)" evidence="7">
    <location>
        <begin position="105"/>
        <end position="196"/>
    </location>
</feature>
<dbReference type="InterPro" id="IPR044068">
    <property type="entry name" value="CB"/>
</dbReference>
<accession>A0A1D9P2Y4</accession>
<keyword evidence="9" id="KW-1185">Reference proteome</keyword>
<evidence type="ECO:0000259" key="7">
    <source>
        <dbReference type="PROSITE" id="PS51900"/>
    </source>
</evidence>
<evidence type="ECO:0000313" key="9">
    <source>
        <dbReference type="Proteomes" id="UP000179284"/>
    </source>
</evidence>
<proteinExistence type="inferred from homology"/>
<reference evidence="9" key="1">
    <citation type="submission" date="2016-10" db="EMBL/GenBank/DDBJ databases">
        <title>The complete genome sequence of the rumen bacterium Butyrivibrio hungatei MB2003.</title>
        <authorList>
            <person name="Palevich N."/>
            <person name="Kelly W.J."/>
            <person name="Leahy S.C."/>
            <person name="Altermann E."/>
            <person name="Rakonjac J."/>
            <person name="Attwood G.T."/>
        </authorList>
    </citation>
    <scope>NUCLEOTIDE SEQUENCE [LARGE SCALE GENOMIC DNA]</scope>
    <source>
        <strain evidence="9">MB2003</strain>
    </source>
</reference>
<dbReference type="GO" id="GO:0006310">
    <property type="term" value="P:DNA recombination"/>
    <property type="evidence" value="ECO:0007669"/>
    <property type="project" value="UniProtKB-KW"/>
</dbReference>
<dbReference type="PROSITE" id="PS51900">
    <property type="entry name" value="CB"/>
    <property type="match status" value="1"/>
</dbReference>
<evidence type="ECO:0000256" key="2">
    <source>
        <dbReference type="ARBA" id="ARBA00022908"/>
    </source>
</evidence>
<evidence type="ECO:0000256" key="1">
    <source>
        <dbReference type="ARBA" id="ARBA00008857"/>
    </source>
</evidence>
<dbReference type="PANTHER" id="PTHR30629">
    <property type="entry name" value="PROPHAGE INTEGRASE"/>
    <property type="match status" value="1"/>
</dbReference>
<dbReference type="OrthoDB" id="111144at2"/>
<keyword evidence="2" id="KW-0229">DNA integration</keyword>
<feature type="domain" description="Tyr recombinase" evidence="6">
    <location>
        <begin position="225"/>
        <end position="423"/>
    </location>
</feature>
<dbReference type="RefSeq" id="WP_071176379.1">
    <property type="nucleotide sequence ID" value="NZ_CP017831.1"/>
</dbReference>
<dbReference type="GO" id="GO:0003677">
    <property type="term" value="F:DNA binding"/>
    <property type="evidence" value="ECO:0007669"/>
    <property type="project" value="UniProtKB-UniRule"/>
</dbReference>
<dbReference type="EMBL" id="CP017831">
    <property type="protein sequence ID" value="AOZ96714.1"/>
    <property type="molecule type" value="Genomic_DNA"/>
</dbReference>
<keyword evidence="3 5" id="KW-0238">DNA-binding</keyword>
<sequence>MNTENCVNVENLFNLIRNSDFDERQLLEIAKIVKKDNIFQTALDNNKIWQAKGENDKRWKFKTKDGKIVARKEKEKIKEAYLKYLEESEKEQTKESTVVNKGPDMTYKVLFQNWLDYKSEYVGTKDGNLSPTTYRRYLRDYDKFIKGTDFEEMKIGKITAITIEHFLKSMVDTYHPKKQCLTNVAGYISSSLGYACKNDDIEKNPYEKVDIAPIRNLCETSDKKDSERTLTTEEMIKLLVTIHKAQDENELYMPNYAIELSLLTGMRVGELAALKWECVSEDGIHIRYAERRFDYKDGTTVIVIGDTKNRKHRFFPMTDDIKVLMERIKAVQNANGIDSEFVFAGTEGRYSEHSISQAVYRRCIDAGIEKKSIHDIRRTVSSNLRAILPRAVVSSMLGHTEETNDRYYDYDVKTMAYKKKALDGYQSSLYGKNGASA</sequence>
<evidence type="ECO:0000256" key="3">
    <source>
        <dbReference type="ARBA" id="ARBA00023125"/>
    </source>
</evidence>
<dbReference type="CDD" id="cd00796">
    <property type="entry name" value="INT_Rci_Hp1_C"/>
    <property type="match status" value="1"/>
</dbReference>
<dbReference type="InterPro" id="IPR013762">
    <property type="entry name" value="Integrase-like_cat_sf"/>
</dbReference>
<evidence type="ECO:0000256" key="4">
    <source>
        <dbReference type="ARBA" id="ARBA00023172"/>
    </source>
</evidence>
<dbReference type="InterPro" id="IPR011010">
    <property type="entry name" value="DNA_brk_join_enz"/>
</dbReference>
<organism evidence="8 9">
    <name type="scientific">Butyrivibrio hungatei</name>
    <dbReference type="NCBI Taxonomy" id="185008"/>
    <lineage>
        <taxon>Bacteria</taxon>
        <taxon>Bacillati</taxon>
        <taxon>Bacillota</taxon>
        <taxon>Clostridia</taxon>
        <taxon>Lachnospirales</taxon>
        <taxon>Lachnospiraceae</taxon>
        <taxon>Butyrivibrio</taxon>
    </lineage>
</organism>
<comment type="similarity">
    <text evidence="1">Belongs to the 'phage' integrase family.</text>
</comment>
<dbReference type="GO" id="GO:0015074">
    <property type="term" value="P:DNA integration"/>
    <property type="evidence" value="ECO:0007669"/>
    <property type="project" value="UniProtKB-KW"/>
</dbReference>
<dbReference type="KEGG" id="bhu:bhn_I1681"/>
<keyword evidence="4" id="KW-0233">DNA recombination</keyword>
<dbReference type="AlphaFoldDB" id="A0A1D9P2Y4"/>
<gene>
    <name evidence="8" type="ORF">bhn_I1681</name>
</gene>
<dbReference type="PROSITE" id="PS51898">
    <property type="entry name" value="TYR_RECOMBINASE"/>
    <property type="match status" value="1"/>
</dbReference>
<dbReference type="PANTHER" id="PTHR30629:SF2">
    <property type="entry name" value="PROPHAGE INTEGRASE INTS-RELATED"/>
    <property type="match status" value="1"/>
</dbReference>
<dbReference type="InterPro" id="IPR002104">
    <property type="entry name" value="Integrase_catalytic"/>
</dbReference>